<dbReference type="GO" id="GO:0005737">
    <property type="term" value="C:cytoplasm"/>
    <property type="evidence" value="ECO:0007669"/>
    <property type="project" value="UniProtKB-SubCell"/>
</dbReference>
<comment type="caution">
    <text evidence="8">The sequence shown here is derived from an EMBL/GenBank/DDBJ whole genome shotgun (WGS) entry which is preliminary data.</text>
</comment>
<feature type="active site" evidence="3 4">
    <location>
        <position position="291"/>
    </location>
</feature>
<accession>A0A0D8BNS3</accession>
<evidence type="ECO:0000256" key="5">
    <source>
        <dbReference type="PROSITE-ProRule" id="PRU00169"/>
    </source>
</evidence>
<comment type="catalytic activity">
    <reaction evidence="3">
        <text>L-glutaminyl-[protein] + H2O = L-glutamyl-[protein] + NH4(+)</text>
        <dbReference type="Rhea" id="RHEA:16441"/>
        <dbReference type="Rhea" id="RHEA-COMP:10207"/>
        <dbReference type="Rhea" id="RHEA-COMP:10208"/>
        <dbReference type="ChEBI" id="CHEBI:15377"/>
        <dbReference type="ChEBI" id="CHEBI:28938"/>
        <dbReference type="ChEBI" id="CHEBI:29973"/>
        <dbReference type="ChEBI" id="CHEBI:30011"/>
        <dbReference type="EC" id="3.5.1.44"/>
    </reaction>
</comment>
<dbReference type="InterPro" id="IPR011006">
    <property type="entry name" value="CheY-like_superfamily"/>
</dbReference>
<dbReference type="AlphaFoldDB" id="A0A0D8BNS3"/>
<dbReference type="RefSeq" id="WP_044731707.1">
    <property type="nucleotide sequence ID" value="NZ_JYBP01000003.1"/>
</dbReference>
<keyword evidence="3 5" id="KW-0597">Phosphoprotein</keyword>
<name>A0A0D8BNS3_GEOKU</name>
<evidence type="ECO:0000313" key="9">
    <source>
        <dbReference type="Proteomes" id="UP000032522"/>
    </source>
</evidence>
<dbReference type="PIRSF" id="PIRSF000876">
    <property type="entry name" value="RR_chemtxs_CheB"/>
    <property type="match status" value="1"/>
</dbReference>
<proteinExistence type="inferred from homology"/>
<dbReference type="Proteomes" id="UP000032522">
    <property type="component" value="Unassembled WGS sequence"/>
</dbReference>
<comment type="subcellular location">
    <subcellularLocation>
        <location evidence="3">Cytoplasm</location>
    </subcellularLocation>
</comment>
<dbReference type="CDD" id="cd16432">
    <property type="entry name" value="CheB_Rec"/>
    <property type="match status" value="1"/>
</dbReference>
<evidence type="ECO:0000259" key="6">
    <source>
        <dbReference type="PROSITE" id="PS50110"/>
    </source>
</evidence>
<evidence type="ECO:0000256" key="2">
    <source>
        <dbReference type="ARBA" id="ARBA00048267"/>
    </source>
</evidence>
<dbReference type="PROSITE" id="PS50122">
    <property type="entry name" value="CHEB"/>
    <property type="match status" value="1"/>
</dbReference>
<feature type="domain" description="CheB-type methylesterase" evidence="7">
    <location>
        <begin position="156"/>
        <end position="349"/>
    </location>
</feature>
<dbReference type="OrthoDB" id="9793421at2"/>
<reference evidence="8 9" key="1">
    <citation type="submission" date="2015-01" db="EMBL/GenBank/DDBJ databases">
        <authorList>
            <person name="Filippidou S."/>
            <person name="Jeanneret N."/>
            <person name="Russel-Delif L."/>
            <person name="Junier T."/>
            <person name="Wunderlin T."/>
            <person name="Molina V."/>
            <person name="Johnson S.L."/>
            <person name="Davenport K.W."/>
            <person name="Chain P.S."/>
            <person name="Dorador C."/>
            <person name="Junier P."/>
        </authorList>
    </citation>
    <scope>NUCLEOTIDE SEQUENCE [LARGE SCALE GENOMIC DNA]</scope>
    <source>
        <strain evidence="8 9">Et7/4</strain>
    </source>
</reference>
<dbReference type="SUPFAM" id="SSF52172">
    <property type="entry name" value="CheY-like"/>
    <property type="match status" value="1"/>
</dbReference>
<comment type="similarity">
    <text evidence="3">Belongs to the CheB family.</text>
</comment>
<dbReference type="EMBL" id="JYBP01000003">
    <property type="protein sequence ID" value="KJE25684.1"/>
    <property type="molecule type" value="Genomic_DNA"/>
</dbReference>
<evidence type="ECO:0000313" key="8">
    <source>
        <dbReference type="EMBL" id="KJE25684.1"/>
    </source>
</evidence>
<keyword evidence="1 3" id="KW-0378">Hydrolase</keyword>
<comment type="domain">
    <text evidence="3">Contains a C-terminal catalytic domain, and an N-terminal region which modulates catalytic activity.</text>
</comment>
<evidence type="ECO:0000256" key="1">
    <source>
        <dbReference type="ARBA" id="ARBA00022801"/>
    </source>
</evidence>
<dbReference type="Gene3D" id="3.40.50.2300">
    <property type="match status" value="1"/>
</dbReference>
<protein>
    <recommendedName>
        <fullName evidence="3">Protein-glutamate methylesterase/protein-glutamine glutaminase</fullName>
        <ecNumber evidence="3">3.1.1.61</ecNumber>
        <ecNumber evidence="3">3.5.1.44</ecNumber>
    </recommendedName>
</protein>
<comment type="catalytic activity">
    <reaction evidence="2 3">
        <text>[protein]-L-glutamate 5-O-methyl ester + H2O = L-glutamyl-[protein] + methanol + H(+)</text>
        <dbReference type="Rhea" id="RHEA:23236"/>
        <dbReference type="Rhea" id="RHEA-COMP:10208"/>
        <dbReference type="Rhea" id="RHEA-COMP:10311"/>
        <dbReference type="ChEBI" id="CHEBI:15377"/>
        <dbReference type="ChEBI" id="CHEBI:15378"/>
        <dbReference type="ChEBI" id="CHEBI:17790"/>
        <dbReference type="ChEBI" id="CHEBI:29973"/>
        <dbReference type="ChEBI" id="CHEBI:82795"/>
        <dbReference type="EC" id="3.1.1.61"/>
    </reaction>
</comment>
<dbReference type="Pfam" id="PF01339">
    <property type="entry name" value="CheB_methylest"/>
    <property type="match status" value="1"/>
</dbReference>
<comment type="PTM">
    <text evidence="3">Phosphorylated by CheA. Phosphorylation of the N-terminal regulatory domain activates the methylesterase activity.</text>
</comment>
<feature type="domain" description="Response regulatory" evidence="6">
    <location>
        <begin position="5"/>
        <end position="122"/>
    </location>
</feature>
<dbReference type="InterPro" id="IPR035909">
    <property type="entry name" value="CheB_C"/>
</dbReference>
<dbReference type="InterPro" id="IPR001789">
    <property type="entry name" value="Sig_transdc_resp-reg_receiver"/>
</dbReference>
<dbReference type="SUPFAM" id="SSF52738">
    <property type="entry name" value="Methylesterase CheB, C-terminal domain"/>
    <property type="match status" value="1"/>
</dbReference>
<dbReference type="PATRIC" id="fig|1462.6.peg.2058"/>
<dbReference type="GO" id="GO:0008984">
    <property type="term" value="F:protein-glutamate methylesterase activity"/>
    <property type="evidence" value="ECO:0007669"/>
    <property type="project" value="UniProtKB-UniRule"/>
</dbReference>
<dbReference type="EC" id="3.5.1.44" evidence="3"/>
<dbReference type="PANTHER" id="PTHR42872:SF3">
    <property type="entry name" value="PROTEIN-GLUTAMATE METHYLESTERASE_PROTEIN-GLUTAMINE GLUTAMINASE 1"/>
    <property type="match status" value="1"/>
</dbReference>
<feature type="active site" evidence="3 4">
    <location>
        <position position="195"/>
    </location>
</feature>
<evidence type="ECO:0000256" key="3">
    <source>
        <dbReference type="HAMAP-Rule" id="MF_00099"/>
    </source>
</evidence>
<dbReference type="PROSITE" id="PS50110">
    <property type="entry name" value="RESPONSE_REGULATORY"/>
    <property type="match status" value="1"/>
</dbReference>
<dbReference type="InterPro" id="IPR000673">
    <property type="entry name" value="Sig_transdc_resp-reg_Me-estase"/>
</dbReference>
<dbReference type="Pfam" id="PF00072">
    <property type="entry name" value="Response_reg"/>
    <property type="match status" value="1"/>
</dbReference>
<evidence type="ECO:0000256" key="4">
    <source>
        <dbReference type="PROSITE-ProRule" id="PRU00050"/>
    </source>
</evidence>
<keyword evidence="3 4" id="KW-0145">Chemotaxis</keyword>
<dbReference type="EC" id="3.1.1.61" evidence="3"/>
<dbReference type="NCBIfam" id="NF009206">
    <property type="entry name" value="PRK12555.1"/>
    <property type="match status" value="1"/>
</dbReference>
<dbReference type="GO" id="GO:0000156">
    <property type="term" value="F:phosphorelay response regulator activity"/>
    <property type="evidence" value="ECO:0007669"/>
    <property type="project" value="InterPro"/>
</dbReference>
<dbReference type="SMART" id="SM00448">
    <property type="entry name" value="REC"/>
    <property type="match status" value="1"/>
</dbReference>
<dbReference type="HAMAP" id="MF_00099">
    <property type="entry name" value="CheB_chemtxs"/>
    <property type="match status" value="1"/>
</dbReference>
<dbReference type="Gene3D" id="3.40.50.180">
    <property type="entry name" value="Methylesterase CheB, C-terminal domain"/>
    <property type="match status" value="1"/>
</dbReference>
<dbReference type="PANTHER" id="PTHR42872">
    <property type="entry name" value="PROTEIN-GLUTAMATE METHYLESTERASE/PROTEIN-GLUTAMINE GLUTAMINASE"/>
    <property type="match status" value="1"/>
</dbReference>
<dbReference type="CDD" id="cd17541">
    <property type="entry name" value="REC_CheB-like"/>
    <property type="match status" value="1"/>
</dbReference>
<organism evidence="8 9">
    <name type="scientific">Geobacillus kaustophilus</name>
    <dbReference type="NCBI Taxonomy" id="1462"/>
    <lineage>
        <taxon>Bacteria</taxon>
        <taxon>Bacillati</taxon>
        <taxon>Bacillota</taxon>
        <taxon>Bacilli</taxon>
        <taxon>Bacillales</taxon>
        <taxon>Anoxybacillaceae</taxon>
        <taxon>Geobacillus</taxon>
        <taxon>Geobacillus thermoleovorans group</taxon>
    </lineage>
</organism>
<dbReference type="NCBIfam" id="NF001965">
    <property type="entry name" value="PRK00742.1"/>
    <property type="match status" value="1"/>
</dbReference>
<dbReference type="GO" id="GO:0050568">
    <property type="term" value="F:protein-glutamine glutaminase activity"/>
    <property type="evidence" value="ECO:0007669"/>
    <property type="project" value="UniProtKB-UniRule"/>
</dbReference>
<feature type="modified residue" description="4-aspartylphosphate" evidence="3 5">
    <location>
        <position position="56"/>
    </location>
</feature>
<gene>
    <name evidence="3" type="primary">cheB</name>
    <name evidence="8" type="ORF">LG52_1828</name>
</gene>
<comment type="function">
    <text evidence="3">Involved in chemotaxis. Part of a chemotaxis signal transduction system that modulates chemotaxis in response to various stimuli. Catalyzes the demethylation of specific methylglutamate residues introduced into the chemoreceptors (methyl-accepting chemotaxis proteins or MCP) by CheR. Also mediates the irreversible deamidation of specific glutamine residues to glutamic acid.</text>
</comment>
<feature type="active site" evidence="3 4">
    <location>
        <position position="168"/>
    </location>
</feature>
<evidence type="ECO:0000259" key="7">
    <source>
        <dbReference type="PROSITE" id="PS50122"/>
    </source>
</evidence>
<keyword evidence="3" id="KW-0963">Cytoplasm</keyword>
<dbReference type="InterPro" id="IPR008248">
    <property type="entry name" value="CheB-like"/>
</dbReference>
<dbReference type="GO" id="GO:0006935">
    <property type="term" value="P:chemotaxis"/>
    <property type="evidence" value="ECO:0007669"/>
    <property type="project" value="UniProtKB-UniRule"/>
</dbReference>
<sequence>MKAIKVLVVDDSAFMRKWISDFLSEHPHLEVVGTARNGREALEKIAALRPDVVTLDVEMPVMNGLETLQRIMRDHPVPVVMVSSTTTEGAENTIAAMQCGAVDFVAKPSGPISLDLYKVKDELIGKVLHASEANVSALAAPRRQRPSWRPSFKAAARPQQSIVAIGTSTGGPRALETVLTQLPPDLAAPVVAVQHMPKGFTASLANRLDALTAITVKEAEDGEVLRNGTAYIAPGGVHLIVREEGGALTARFDESPPRAGHRPAVDVLFESLAAIRRCRKIAVIMTGMGSDGTAGLKKLKESGNTKAIAEARETAVVFGMPRAAIEAGVVDVIAPLDSIAAAIVQLIGE</sequence>